<sequence length="284" mass="31580">MANGAGKPHREPPHPLRRRIQPLGEHRRPLRSHVRLSQLLHRRAEGPDSDTESLDASDSEDDECGDTASAPVQPAAATAQSTASAPVQPAAATAQPTAIRPSTFIRVAPLAHPPGTRLPNGLMPGSVIRVPCTAPQLPQKKAIARQVAPFRRRRPSPAKWRRKAGLDEPVSRRGCHHAKHVGVAMGGGQRYPQNLAHAAHNLLIFAGLFGLKSLQRIAGWTNMLFNGFTPTGIFRWVYNDFRTDKDINTAKFTTSAERERWKQDRARRWQDGIRMYRRWDGPVQ</sequence>
<reference evidence="2" key="1">
    <citation type="submission" date="2023-03" db="EMBL/GenBank/DDBJ databases">
        <title>Massive genome expansion in bonnet fungi (Mycena s.s.) driven by repeated elements and novel gene families across ecological guilds.</title>
        <authorList>
            <consortium name="Lawrence Berkeley National Laboratory"/>
            <person name="Harder C.B."/>
            <person name="Miyauchi S."/>
            <person name="Viragh M."/>
            <person name="Kuo A."/>
            <person name="Thoen E."/>
            <person name="Andreopoulos B."/>
            <person name="Lu D."/>
            <person name="Skrede I."/>
            <person name="Drula E."/>
            <person name="Henrissat B."/>
            <person name="Morin E."/>
            <person name="Kohler A."/>
            <person name="Barry K."/>
            <person name="LaButti K."/>
            <person name="Morin E."/>
            <person name="Salamov A."/>
            <person name="Lipzen A."/>
            <person name="Mereny Z."/>
            <person name="Hegedus B."/>
            <person name="Baldrian P."/>
            <person name="Stursova M."/>
            <person name="Weitz H."/>
            <person name="Taylor A."/>
            <person name="Grigoriev I.V."/>
            <person name="Nagy L.G."/>
            <person name="Martin F."/>
            <person name="Kauserud H."/>
        </authorList>
    </citation>
    <scope>NUCLEOTIDE SEQUENCE</scope>
    <source>
        <strain evidence="2">CBHHK200</strain>
    </source>
</reference>
<feature type="region of interest" description="Disordered" evidence="1">
    <location>
        <begin position="1"/>
        <end position="96"/>
    </location>
</feature>
<dbReference type="EMBL" id="JARJCM010000243">
    <property type="protein sequence ID" value="KAJ7021064.1"/>
    <property type="molecule type" value="Genomic_DNA"/>
</dbReference>
<gene>
    <name evidence="2" type="ORF">C8F04DRAFT_1274219</name>
</gene>
<evidence type="ECO:0000313" key="2">
    <source>
        <dbReference type="EMBL" id="KAJ7021064.1"/>
    </source>
</evidence>
<dbReference type="Proteomes" id="UP001218188">
    <property type="component" value="Unassembled WGS sequence"/>
</dbReference>
<feature type="compositionally biased region" description="Low complexity" evidence="1">
    <location>
        <begin position="67"/>
        <end position="96"/>
    </location>
</feature>
<name>A0AAD6S4I1_9AGAR</name>
<proteinExistence type="predicted"/>
<feature type="region of interest" description="Disordered" evidence="1">
    <location>
        <begin position="149"/>
        <end position="169"/>
    </location>
</feature>
<keyword evidence="3" id="KW-1185">Reference proteome</keyword>
<dbReference type="AlphaFoldDB" id="A0AAD6S4I1"/>
<protein>
    <submittedName>
        <fullName evidence="2">Uncharacterized protein</fullName>
    </submittedName>
</protein>
<evidence type="ECO:0000313" key="3">
    <source>
        <dbReference type="Proteomes" id="UP001218188"/>
    </source>
</evidence>
<feature type="compositionally biased region" description="Basic residues" evidence="1">
    <location>
        <begin position="150"/>
        <end position="163"/>
    </location>
</feature>
<organism evidence="2 3">
    <name type="scientific">Mycena alexandri</name>
    <dbReference type="NCBI Taxonomy" id="1745969"/>
    <lineage>
        <taxon>Eukaryota</taxon>
        <taxon>Fungi</taxon>
        <taxon>Dikarya</taxon>
        <taxon>Basidiomycota</taxon>
        <taxon>Agaricomycotina</taxon>
        <taxon>Agaricomycetes</taxon>
        <taxon>Agaricomycetidae</taxon>
        <taxon>Agaricales</taxon>
        <taxon>Marasmiineae</taxon>
        <taxon>Mycenaceae</taxon>
        <taxon>Mycena</taxon>
    </lineage>
</organism>
<accession>A0AAD6S4I1</accession>
<evidence type="ECO:0000256" key="1">
    <source>
        <dbReference type="SAM" id="MobiDB-lite"/>
    </source>
</evidence>
<feature type="compositionally biased region" description="Acidic residues" evidence="1">
    <location>
        <begin position="47"/>
        <end position="65"/>
    </location>
</feature>
<comment type="caution">
    <text evidence="2">The sequence shown here is derived from an EMBL/GenBank/DDBJ whole genome shotgun (WGS) entry which is preliminary data.</text>
</comment>